<comment type="caution">
    <text evidence="1">The sequence shown here is derived from an EMBL/GenBank/DDBJ whole genome shotgun (WGS) entry which is preliminary data.</text>
</comment>
<dbReference type="Proteomes" id="UP001050975">
    <property type="component" value="Unassembled WGS sequence"/>
</dbReference>
<organism evidence="1 2">
    <name type="scientific">Microseira wollei NIES-4236</name>
    <dbReference type="NCBI Taxonomy" id="2530354"/>
    <lineage>
        <taxon>Bacteria</taxon>
        <taxon>Bacillati</taxon>
        <taxon>Cyanobacteriota</taxon>
        <taxon>Cyanophyceae</taxon>
        <taxon>Oscillatoriophycideae</taxon>
        <taxon>Aerosakkonematales</taxon>
        <taxon>Aerosakkonemataceae</taxon>
        <taxon>Microseira</taxon>
    </lineage>
</organism>
<evidence type="ECO:0000313" key="2">
    <source>
        <dbReference type="Proteomes" id="UP001050975"/>
    </source>
</evidence>
<gene>
    <name evidence="1" type="ORF">MiSe_39850</name>
</gene>
<reference evidence="1" key="1">
    <citation type="submission" date="2019-10" db="EMBL/GenBank/DDBJ databases">
        <title>Draft genome sequece of Microseira wollei NIES-4236.</title>
        <authorList>
            <person name="Yamaguchi H."/>
            <person name="Suzuki S."/>
            <person name="Kawachi M."/>
        </authorList>
    </citation>
    <scope>NUCLEOTIDE SEQUENCE</scope>
    <source>
        <strain evidence="1">NIES-4236</strain>
    </source>
</reference>
<dbReference type="EMBL" id="BLAY01000061">
    <property type="protein sequence ID" value="GET39221.1"/>
    <property type="molecule type" value="Genomic_DNA"/>
</dbReference>
<sequence length="39" mass="4504">MLSRPPARELIPWLIAKVHLSGLKNFYQAFQSVLTDLSY</sequence>
<evidence type="ECO:0000313" key="1">
    <source>
        <dbReference type="EMBL" id="GET39221.1"/>
    </source>
</evidence>
<name>A0AAV3XEX1_9CYAN</name>
<protein>
    <recommendedName>
        <fullName evidence="3">Transposase</fullName>
    </recommendedName>
</protein>
<dbReference type="AlphaFoldDB" id="A0AAV3XEX1"/>
<keyword evidence="2" id="KW-1185">Reference proteome</keyword>
<accession>A0AAV3XEX1</accession>
<evidence type="ECO:0008006" key="3">
    <source>
        <dbReference type="Google" id="ProtNLM"/>
    </source>
</evidence>
<proteinExistence type="predicted"/>